<dbReference type="InterPro" id="IPR029044">
    <property type="entry name" value="Nucleotide-diphossugar_trans"/>
</dbReference>
<dbReference type="EMBL" id="UFWD01000001">
    <property type="protein sequence ID" value="SUY26010.1"/>
    <property type="molecule type" value="Genomic_DNA"/>
</dbReference>
<proteinExistence type="predicted"/>
<reference evidence="1" key="1">
    <citation type="submission" date="2018-06" db="EMBL/GenBank/DDBJ databases">
        <authorList>
            <consortium name="Pathogen Informatics"/>
            <person name="Doyle S."/>
        </authorList>
    </citation>
    <scope>NUCLEOTIDE SEQUENCE</scope>
    <source>
        <strain evidence="1">NCTC13307</strain>
    </source>
</reference>
<sequence>MCILAEKMGVNYITRTEREGAKAGNLNNAMHIQIPL</sequence>
<organism evidence="1">
    <name type="scientific">Clostridioides difficile</name>
    <name type="common">Peptoclostridium difficile</name>
    <dbReference type="NCBI Taxonomy" id="1496"/>
    <lineage>
        <taxon>Bacteria</taxon>
        <taxon>Bacillati</taxon>
        <taxon>Bacillota</taxon>
        <taxon>Clostridia</taxon>
        <taxon>Peptostreptococcales</taxon>
        <taxon>Peptostreptococcaceae</taxon>
        <taxon>Clostridioides</taxon>
    </lineage>
</organism>
<accession>A0A381IE17</accession>
<name>A0A381IE17_CLODI</name>
<protein>
    <submittedName>
        <fullName evidence="1">Cellulose synthase catalytic subunit</fullName>
    </submittedName>
</protein>
<dbReference type="Gene3D" id="3.90.550.10">
    <property type="entry name" value="Spore Coat Polysaccharide Biosynthesis Protein SpsA, Chain A"/>
    <property type="match status" value="1"/>
</dbReference>
<gene>
    <name evidence="1" type="ORF">NCTC13307_03379</name>
</gene>
<evidence type="ECO:0000313" key="1">
    <source>
        <dbReference type="EMBL" id="SUY26010.1"/>
    </source>
</evidence>
<dbReference type="AlphaFoldDB" id="A0A381IE17"/>